<evidence type="ECO:0000313" key="1">
    <source>
        <dbReference type="EMBL" id="ACO32536.1"/>
    </source>
</evidence>
<dbReference type="STRING" id="240015.ACP_1193"/>
<dbReference type="InParanoid" id="C1F4S2"/>
<dbReference type="HOGENOM" id="CLU_158535_0_0_0"/>
<gene>
    <name evidence="1" type="ordered locus">ACP_1193</name>
</gene>
<protein>
    <submittedName>
        <fullName evidence="1">Uncharacterized protein</fullName>
    </submittedName>
</protein>
<name>C1F4S2_ACIC5</name>
<keyword evidence="2" id="KW-1185">Reference proteome</keyword>
<dbReference type="RefSeq" id="WP_015896343.1">
    <property type="nucleotide sequence ID" value="NC_012483.1"/>
</dbReference>
<organism evidence="1 2">
    <name type="scientific">Acidobacterium capsulatum (strain ATCC 51196 / DSM 11244 / BCRC 80197 / JCM 7670 / NBRC 15755 / NCIMB 13165 / 161)</name>
    <dbReference type="NCBI Taxonomy" id="240015"/>
    <lineage>
        <taxon>Bacteria</taxon>
        <taxon>Pseudomonadati</taxon>
        <taxon>Acidobacteriota</taxon>
        <taxon>Terriglobia</taxon>
        <taxon>Terriglobales</taxon>
        <taxon>Acidobacteriaceae</taxon>
        <taxon>Acidobacterium</taxon>
    </lineage>
</organism>
<dbReference type="EMBL" id="CP001472">
    <property type="protein sequence ID" value="ACO32536.1"/>
    <property type="molecule type" value="Genomic_DNA"/>
</dbReference>
<dbReference type="OrthoDB" id="118230at2"/>
<sequence length="129" mass="14281">MAETAGIENNFTRLTGREARTQSIATRFTITEEQALLRRAEASGRNLREWAREVLLREANAATVDSGIELLLTEIVGLQLFLAHVLSPIACGKAITTDEYENLLSQVRASKHSVAHEAMAKHARPEKEV</sequence>
<dbReference type="eggNOG" id="ENOG5033C87">
    <property type="taxonomic scope" value="Bacteria"/>
</dbReference>
<dbReference type="AlphaFoldDB" id="C1F4S2"/>
<dbReference type="KEGG" id="aca:ACP_1193"/>
<dbReference type="Proteomes" id="UP000002207">
    <property type="component" value="Chromosome"/>
</dbReference>
<reference evidence="1 2" key="1">
    <citation type="journal article" date="2009" name="Appl. Environ. Microbiol.">
        <title>Three genomes from the phylum Acidobacteria provide insight into the lifestyles of these microorganisms in soils.</title>
        <authorList>
            <person name="Ward N.L."/>
            <person name="Challacombe J.F."/>
            <person name="Janssen P.H."/>
            <person name="Henrissat B."/>
            <person name="Coutinho P.M."/>
            <person name="Wu M."/>
            <person name="Xie G."/>
            <person name="Haft D.H."/>
            <person name="Sait M."/>
            <person name="Badger J."/>
            <person name="Barabote R.D."/>
            <person name="Bradley B."/>
            <person name="Brettin T.S."/>
            <person name="Brinkac L.M."/>
            <person name="Bruce D."/>
            <person name="Creasy T."/>
            <person name="Daugherty S.C."/>
            <person name="Davidsen T.M."/>
            <person name="DeBoy R.T."/>
            <person name="Detter J.C."/>
            <person name="Dodson R.J."/>
            <person name="Durkin A.S."/>
            <person name="Ganapathy A."/>
            <person name="Gwinn-Giglio M."/>
            <person name="Han C.S."/>
            <person name="Khouri H."/>
            <person name="Kiss H."/>
            <person name="Kothari S.P."/>
            <person name="Madupu R."/>
            <person name="Nelson K.E."/>
            <person name="Nelson W.C."/>
            <person name="Paulsen I."/>
            <person name="Penn K."/>
            <person name="Ren Q."/>
            <person name="Rosovitz M.J."/>
            <person name="Selengut J.D."/>
            <person name="Shrivastava S."/>
            <person name="Sullivan S.A."/>
            <person name="Tapia R."/>
            <person name="Thompson L.S."/>
            <person name="Watkins K.L."/>
            <person name="Yang Q."/>
            <person name="Yu C."/>
            <person name="Zafar N."/>
            <person name="Zhou L."/>
            <person name="Kuske C.R."/>
        </authorList>
    </citation>
    <scope>NUCLEOTIDE SEQUENCE [LARGE SCALE GENOMIC DNA]</scope>
    <source>
        <strain evidence="2">ATCC 51196 / DSM 11244 / BCRC 80197 / JCM 7670 / NBRC 15755 / NCIMB 13165 / 161</strain>
    </source>
</reference>
<evidence type="ECO:0000313" key="2">
    <source>
        <dbReference type="Proteomes" id="UP000002207"/>
    </source>
</evidence>
<accession>C1F4S2</accession>
<proteinExistence type="predicted"/>